<keyword evidence="3" id="KW-0227">DNA damage</keyword>
<organism evidence="11">
    <name type="scientific">Catovirus CTV1</name>
    <dbReference type="NCBI Taxonomy" id="1977631"/>
    <lineage>
        <taxon>Viruses</taxon>
        <taxon>Varidnaviria</taxon>
        <taxon>Bamfordvirae</taxon>
        <taxon>Nucleocytoviricota</taxon>
        <taxon>Megaviricetes</taxon>
        <taxon>Imitervirales</taxon>
        <taxon>Mimiviridae</taxon>
        <taxon>Klosneuvirinae</taxon>
        <taxon>Catovirus</taxon>
    </lineage>
</organism>
<comment type="similarity">
    <text evidence="2">Belongs to the FPG family.</text>
</comment>
<evidence type="ECO:0000256" key="1">
    <source>
        <dbReference type="ARBA" id="ARBA00001668"/>
    </source>
</evidence>
<dbReference type="SMART" id="SM01232">
    <property type="entry name" value="H2TH"/>
    <property type="match status" value="1"/>
</dbReference>
<evidence type="ECO:0000259" key="10">
    <source>
        <dbReference type="PROSITE" id="PS51068"/>
    </source>
</evidence>
<dbReference type="GO" id="GO:0006284">
    <property type="term" value="P:base-excision repair"/>
    <property type="evidence" value="ECO:0007669"/>
    <property type="project" value="InterPro"/>
</dbReference>
<dbReference type="GO" id="GO:0016829">
    <property type="term" value="F:lyase activity"/>
    <property type="evidence" value="ECO:0007669"/>
    <property type="project" value="UniProtKB-KW"/>
</dbReference>
<comment type="catalytic activity">
    <reaction evidence="1">
        <text>Hydrolysis of DNA containing ring-opened 7-methylguanine residues, releasing 2,6-diamino-4-hydroxy-5-(N-methyl)formamidopyrimidine.</text>
        <dbReference type="EC" id="3.2.2.23"/>
    </reaction>
</comment>
<evidence type="ECO:0000256" key="5">
    <source>
        <dbReference type="ARBA" id="ARBA00023125"/>
    </source>
</evidence>
<proteinExistence type="inferred from homology"/>
<dbReference type="SUPFAM" id="SSF81624">
    <property type="entry name" value="N-terminal domain of MutM-like DNA repair proteins"/>
    <property type="match status" value="1"/>
</dbReference>
<dbReference type="GO" id="GO:0008534">
    <property type="term" value="F:oxidized purine nucleobase lesion DNA N-glycosylase activity"/>
    <property type="evidence" value="ECO:0007669"/>
    <property type="project" value="UniProtKB-EC"/>
</dbReference>
<keyword evidence="9" id="KW-0326">Glycosidase</keyword>
<gene>
    <name evidence="11" type="ORF">Catovirus_1_337</name>
</gene>
<dbReference type="SMART" id="SM00898">
    <property type="entry name" value="Fapy_DNA_glyco"/>
    <property type="match status" value="1"/>
</dbReference>
<dbReference type="InterPro" id="IPR012319">
    <property type="entry name" value="FPG_cat"/>
</dbReference>
<evidence type="ECO:0000256" key="6">
    <source>
        <dbReference type="ARBA" id="ARBA00023204"/>
    </source>
</evidence>
<keyword evidence="6" id="KW-0234">DNA repair</keyword>
<dbReference type="SUPFAM" id="SSF46946">
    <property type="entry name" value="S13-like H2TH domain"/>
    <property type="match status" value="1"/>
</dbReference>
<dbReference type="PROSITE" id="PS51068">
    <property type="entry name" value="FPG_CAT"/>
    <property type="match status" value="1"/>
</dbReference>
<dbReference type="Pfam" id="PF01149">
    <property type="entry name" value="Fapy_DNA_glyco"/>
    <property type="match status" value="1"/>
</dbReference>
<accession>A0A1V0S994</accession>
<dbReference type="GO" id="GO:0003684">
    <property type="term" value="F:damaged DNA binding"/>
    <property type="evidence" value="ECO:0007669"/>
    <property type="project" value="InterPro"/>
</dbReference>
<dbReference type="Gene3D" id="1.10.8.50">
    <property type="match status" value="1"/>
</dbReference>
<keyword evidence="8" id="KW-0511">Multifunctional enzyme</keyword>
<evidence type="ECO:0000256" key="9">
    <source>
        <dbReference type="ARBA" id="ARBA00023295"/>
    </source>
</evidence>
<feature type="domain" description="Formamidopyrimidine-DNA glycosylase catalytic" evidence="10">
    <location>
        <begin position="2"/>
        <end position="100"/>
    </location>
</feature>
<keyword evidence="4" id="KW-0378">Hydrolase</keyword>
<evidence type="ECO:0000256" key="2">
    <source>
        <dbReference type="ARBA" id="ARBA00009409"/>
    </source>
</evidence>
<dbReference type="PANTHER" id="PTHR22993:SF9">
    <property type="entry name" value="FORMAMIDOPYRIMIDINE-DNA GLYCOSYLASE"/>
    <property type="match status" value="1"/>
</dbReference>
<dbReference type="EMBL" id="KY684083">
    <property type="protein sequence ID" value="ARF08287.1"/>
    <property type="molecule type" value="Genomic_DNA"/>
</dbReference>
<sequence length="255" mass="29646">MPEGPEIKLLSEYINKNILDANITNIVSLSKNKVIFPKKSKIISVGSKGKLIWLKTKSYVIHILLRISGWIYNQSHKYTKYILVFDNGEKIYVDDARKLCIVRVLSYDEHNDAMNELGIDVFSDNFTSDIFYKTLLDYNINICAFLMNQYIFCGIGNYIKNESLYLSKINPKRKTSSLTESESIKLYNNIKFVYFSNLVEQLNDYKLSINKTMPKKLEVPYKFKVYGQKKDPNGYLVNVETIAGRNTYFVNEIQI</sequence>
<dbReference type="Gene3D" id="3.20.190.10">
    <property type="entry name" value="MutM-like, N-terminal"/>
    <property type="match status" value="1"/>
</dbReference>
<dbReference type="GO" id="GO:0003906">
    <property type="term" value="F:DNA-(apurinic or apyrimidinic site) endonuclease activity"/>
    <property type="evidence" value="ECO:0007669"/>
    <property type="project" value="InterPro"/>
</dbReference>
<evidence type="ECO:0000313" key="11">
    <source>
        <dbReference type="EMBL" id="ARF08287.1"/>
    </source>
</evidence>
<keyword evidence="5" id="KW-0238">DNA-binding</keyword>
<dbReference type="PANTHER" id="PTHR22993">
    <property type="entry name" value="FORMAMIDOPYRIMIDINE-DNA GLYCOSYLASE"/>
    <property type="match status" value="1"/>
</dbReference>
<dbReference type="InterPro" id="IPR015886">
    <property type="entry name" value="H2TH_FPG"/>
</dbReference>
<dbReference type="Pfam" id="PF06831">
    <property type="entry name" value="H2TH"/>
    <property type="match status" value="1"/>
</dbReference>
<reference evidence="11" key="1">
    <citation type="journal article" date="2017" name="Science">
        <title>Giant viruses with an expanded complement of translation system components.</title>
        <authorList>
            <person name="Schulz F."/>
            <person name="Yutin N."/>
            <person name="Ivanova N.N."/>
            <person name="Ortega D.R."/>
            <person name="Lee T.K."/>
            <person name="Vierheilig J."/>
            <person name="Daims H."/>
            <person name="Horn M."/>
            <person name="Wagner M."/>
            <person name="Jensen G.J."/>
            <person name="Kyrpides N.C."/>
            <person name="Koonin E.V."/>
            <person name="Woyke T."/>
        </authorList>
    </citation>
    <scope>NUCLEOTIDE SEQUENCE</scope>
    <source>
        <strain evidence="11">CTV1</strain>
    </source>
</reference>
<evidence type="ECO:0000256" key="8">
    <source>
        <dbReference type="ARBA" id="ARBA00023268"/>
    </source>
</evidence>
<evidence type="ECO:0000256" key="7">
    <source>
        <dbReference type="ARBA" id="ARBA00023239"/>
    </source>
</evidence>
<evidence type="ECO:0000256" key="4">
    <source>
        <dbReference type="ARBA" id="ARBA00022801"/>
    </source>
</evidence>
<dbReference type="InterPro" id="IPR010979">
    <property type="entry name" value="Ribosomal_uS13-like_H2TH"/>
</dbReference>
<keyword evidence="7" id="KW-0456">Lyase</keyword>
<dbReference type="InterPro" id="IPR035937">
    <property type="entry name" value="FPG_N"/>
</dbReference>
<name>A0A1V0S994_9VIRU</name>
<evidence type="ECO:0000256" key="3">
    <source>
        <dbReference type="ARBA" id="ARBA00022763"/>
    </source>
</evidence>
<dbReference type="GO" id="GO:0008270">
    <property type="term" value="F:zinc ion binding"/>
    <property type="evidence" value="ECO:0007669"/>
    <property type="project" value="InterPro"/>
</dbReference>
<protein>
    <submittedName>
        <fullName evidence="11">Formamidopyrimidine-DNA glycosylase</fullName>
    </submittedName>
</protein>